<sequence>MYISLDWNTIAKEKFYDEGKAEKTFVVHETMNANPIKKQVIQLSDCIDLYTTTEKLGEQDHGLY</sequence>
<dbReference type="AlphaFoldDB" id="A0A9D4GGA8"/>
<name>A0A9D4GGA8_DREPO</name>
<protein>
    <submittedName>
        <fullName evidence="1">Uncharacterized protein</fullName>
    </submittedName>
</protein>
<reference evidence="1" key="2">
    <citation type="submission" date="2020-11" db="EMBL/GenBank/DDBJ databases">
        <authorList>
            <person name="McCartney M.A."/>
            <person name="Auch B."/>
            <person name="Kono T."/>
            <person name="Mallez S."/>
            <person name="Becker A."/>
            <person name="Gohl D.M."/>
            <person name="Silverstein K.A.T."/>
            <person name="Koren S."/>
            <person name="Bechman K.B."/>
            <person name="Herman A."/>
            <person name="Abrahante J.E."/>
            <person name="Garbe J."/>
        </authorList>
    </citation>
    <scope>NUCLEOTIDE SEQUENCE</scope>
    <source>
        <strain evidence="1">Duluth1</strain>
        <tissue evidence="1">Whole animal</tissue>
    </source>
</reference>
<gene>
    <name evidence="1" type="ORF">DPMN_117841</name>
</gene>
<evidence type="ECO:0000313" key="1">
    <source>
        <dbReference type="EMBL" id="KAH3816327.1"/>
    </source>
</evidence>
<comment type="caution">
    <text evidence="1">The sequence shown here is derived from an EMBL/GenBank/DDBJ whole genome shotgun (WGS) entry which is preliminary data.</text>
</comment>
<accession>A0A9D4GGA8</accession>
<dbReference type="EMBL" id="JAIWYP010000005">
    <property type="protein sequence ID" value="KAH3816327.1"/>
    <property type="molecule type" value="Genomic_DNA"/>
</dbReference>
<organism evidence="1 2">
    <name type="scientific">Dreissena polymorpha</name>
    <name type="common">Zebra mussel</name>
    <name type="synonym">Mytilus polymorpha</name>
    <dbReference type="NCBI Taxonomy" id="45954"/>
    <lineage>
        <taxon>Eukaryota</taxon>
        <taxon>Metazoa</taxon>
        <taxon>Spiralia</taxon>
        <taxon>Lophotrochozoa</taxon>
        <taxon>Mollusca</taxon>
        <taxon>Bivalvia</taxon>
        <taxon>Autobranchia</taxon>
        <taxon>Heteroconchia</taxon>
        <taxon>Euheterodonta</taxon>
        <taxon>Imparidentia</taxon>
        <taxon>Neoheterodontei</taxon>
        <taxon>Myida</taxon>
        <taxon>Dreissenoidea</taxon>
        <taxon>Dreissenidae</taxon>
        <taxon>Dreissena</taxon>
    </lineage>
</organism>
<dbReference type="Proteomes" id="UP000828390">
    <property type="component" value="Unassembled WGS sequence"/>
</dbReference>
<evidence type="ECO:0000313" key="2">
    <source>
        <dbReference type="Proteomes" id="UP000828390"/>
    </source>
</evidence>
<proteinExistence type="predicted"/>
<reference evidence="1" key="1">
    <citation type="journal article" date="2019" name="bioRxiv">
        <title>The Genome of the Zebra Mussel, Dreissena polymorpha: A Resource for Invasive Species Research.</title>
        <authorList>
            <person name="McCartney M.A."/>
            <person name="Auch B."/>
            <person name="Kono T."/>
            <person name="Mallez S."/>
            <person name="Zhang Y."/>
            <person name="Obille A."/>
            <person name="Becker A."/>
            <person name="Abrahante J.E."/>
            <person name="Garbe J."/>
            <person name="Badalamenti J.P."/>
            <person name="Herman A."/>
            <person name="Mangelson H."/>
            <person name="Liachko I."/>
            <person name="Sullivan S."/>
            <person name="Sone E.D."/>
            <person name="Koren S."/>
            <person name="Silverstein K.A.T."/>
            <person name="Beckman K.B."/>
            <person name="Gohl D.M."/>
        </authorList>
    </citation>
    <scope>NUCLEOTIDE SEQUENCE</scope>
    <source>
        <strain evidence="1">Duluth1</strain>
        <tissue evidence="1">Whole animal</tissue>
    </source>
</reference>
<keyword evidence="2" id="KW-1185">Reference proteome</keyword>